<feature type="chain" id="PRO_5008146820" evidence="3">
    <location>
        <begin position="26"/>
        <end position="101"/>
    </location>
</feature>
<organism evidence="4 5">
    <name type="scientific">Globodera pallida</name>
    <name type="common">Potato cyst nematode worm</name>
    <name type="synonym">Heterodera pallida</name>
    <dbReference type="NCBI Taxonomy" id="36090"/>
    <lineage>
        <taxon>Eukaryota</taxon>
        <taxon>Metazoa</taxon>
        <taxon>Ecdysozoa</taxon>
        <taxon>Nematoda</taxon>
        <taxon>Chromadorea</taxon>
        <taxon>Rhabditida</taxon>
        <taxon>Tylenchina</taxon>
        <taxon>Tylenchomorpha</taxon>
        <taxon>Tylenchoidea</taxon>
        <taxon>Heteroderidae</taxon>
        <taxon>Heteroderinae</taxon>
        <taxon>Globodera</taxon>
    </lineage>
</organism>
<keyword evidence="2" id="KW-1133">Transmembrane helix</keyword>
<evidence type="ECO:0000313" key="4">
    <source>
        <dbReference type="Proteomes" id="UP000050741"/>
    </source>
</evidence>
<proteinExistence type="predicted"/>
<keyword evidence="2" id="KW-0812">Transmembrane</keyword>
<feature type="transmembrane region" description="Helical" evidence="2">
    <location>
        <begin position="41"/>
        <end position="62"/>
    </location>
</feature>
<evidence type="ECO:0000256" key="2">
    <source>
        <dbReference type="SAM" id="Phobius"/>
    </source>
</evidence>
<dbReference type="AlphaFoldDB" id="A0A183BYX8"/>
<keyword evidence="3" id="KW-0732">Signal</keyword>
<protein>
    <submittedName>
        <fullName evidence="5">CX domain-containing protein</fullName>
    </submittedName>
</protein>
<reference evidence="5" key="3">
    <citation type="submission" date="2016-06" db="UniProtKB">
        <authorList>
            <consortium name="WormBaseParasite"/>
        </authorList>
    </citation>
    <scope>IDENTIFICATION</scope>
</reference>
<reference evidence="4" key="2">
    <citation type="submission" date="2014-05" db="EMBL/GenBank/DDBJ databases">
        <title>The genome and life-stage specific transcriptomes of Globodera pallida elucidate key aspects of plant parasitism by a cyst nematode.</title>
        <authorList>
            <person name="Cotton J.A."/>
            <person name="Lilley C.J."/>
            <person name="Jones L.M."/>
            <person name="Kikuchi T."/>
            <person name="Reid A.J."/>
            <person name="Thorpe P."/>
            <person name="Tsai I.J."/>
            <person name="Beasley H."/>
            <person name="Blok V."/>
            <person name="Cock P.J.A."/>
            <person name="Van den Akker S.E."/>
            <person name="Holroyd N."/>
            <person name="Hunt M."/>
            <person name="Mantelin S."/>
            <person name="Naghra H."/>
            <person name="Pain A."/>
            <person name="Palomares-Rius J.E."/>
            <person name="Zarowiecki M."/>
            <person name="Berriman M."/>
            <person name="Jones J.T."/>
            <person name="Urwin P.E."/>
        </authorList>
    </citation>
    <scope>NUCLEOTIDE SEQUENCE [LARGE SCALE GENOMIC DNA]</scope>
    <source>
        <strain evidence="4">Lindley</strain>
    </source>
</reference>
<reference evidence="4" key="1">
    <citation type="submission" date="2013-12" db="EMBL/GenBank/DDBJ databases">
        <authorList>
            <person name="Aslett M."/>
        </authorList>
    </citation>
    <scope>NUCLEOTIDE SEQUENCE [LARGE SCALE GENOMIC DNA]</scope>
    <source>
        <strain evidence="4">Lindley</strain>
    </source>
</reference>
<evidence type="ECO:0000256" key="1">
    <source>
        <dbReference type="SAM" id="MobiDB-lite"/>
    </source>
</evidence>
<dbReference type="WBParaSite" id="GPLIN_000581900">
    <property type="protein sequence ID" value="GPLIN_000581900"/>
    <property type="gene ID" value="GPLIN_000581900"/>
</dbReference>
<keyword evidence="2" id="KW-0472">Membrane</keyword>
<sequence length="101" mass="11341">MQNKILPNFLHLPAIILLANSKAFASAESDNSSDDYTNRVNIALAVATVNLVFFCWGLCYLLHRCNRKRFEHSNKNGFGGGPPFPMPSKFHHPPGPIIRNY</sequence>
<accession>A0A183BYX8</accession>
<keyword evidence="4" id="KW-1185">Reference proteome</keyword>
<dbReference type="Proteomes" id="UP000050741">
    <property type="component" value="Unassembled WGS sequence"/>
</dbReference>
<evidence type="ECO:0000313" key="5">
    <source>
        <dbReference type="WBParaSite" id="GPLIN_000581900"/>
    </source>
</evidence>
<feature type="signal peptide" evidence="3">
    <location>
        <begin position="1"/>
        <end position="25"/>
    </location>
</feature>
<name>A0A183BYX8_GLOPA</name>
<feature type="region of interest" description="Disordered" evidence="1">
    <location>
        <begin position="76"/>
        <end position="101"/>
    </location>
</feature>
<evidence type="ECO:0000256" key="3">
    <source>
        <dbReference type="SAM" id="SignalP"/>
    </source>
</evidence>